<sequence>SDPDLWTLNEETTDFICRNGFNQNLDGNFSQSKTQYQYMRQEQFRSHNRYLSKDLFKTTLINGKTYQRVYLCYSVSTGKIYCIPCYLFENTSNFSRKGISDWKHPNKINNHENSTMHTTCTFKMKHRSSDFGRVDLQLRYI</sequence>
<feature type="non-terminal residue" evidence="1">
    <location>
        <position position="141"/>
    </location>
</feature>
<name>A0A6G0VRP1_APHCR</name>
<evidence type="ECO:0000313" key="1">
    <source>
        <dbReference type="EMBL" id="KAF0705321.1"/>
    </source>
</evidence>
<evidence type="ECO:0000313" key="2">
    <source>
        <dbReference type="Proteomes" id="UP000478052"/>
    </source>
</evidence>
<comment type="caution">
    <text evidence="1">The sequence shown here is derived from an EMBL/GenBank/DDBJ whole genome shotgun (WGS) entry which is preliminary data.</text>
</comment>
<keyword evidence="2" id="KW-1185">Reference proteome</keyword>
<organism evidence="1 2">
    <name type="scientific">Aphis craccivora</name>
    <name type="common">Cowpea aphid</name>
    <dbReference type="NCBI Taxonomy" id="307492"/>
    <lineage>
        <taxon>Eukaryota</taxon>
        <taxon>Metazoa</taxon>
        <taxon>Ecdysozoa</taxon>
        <taxon>Arthropoda</taxon>
        <taxon>Hexapoda</taxon>
        <taxon>Insecta</taxon>
        <taxon>Pterygota</taxon>
        <taxon>Neoptera</taxon>
        <taxon>Paraneoptera</taxon>
        <taxon>Hemiptera</taxon>
        <taxon>Sternorrhyncha</taxon>
        <taxon>Aphidomorpha</taxon>
        <taxon>Aphidoidea</taxon>
        <taxon>Aphididae</taxon>
        <taxon>Aphidini</taxon>
        <taxon>Aphis</taxon>
        <taxon>Aphis</taxon>
    </lineage>
</organism>
<accession>A0A6G0VRP1</accession>
<protein>
    <submittedName>
        <fullName evidence="1">Zinc finger MYM-type protein 1-like</fullName>
    </submittedName>
</protein>
<proteinExistence type="predicted"/>
<dbReference type="EMBL" id="VUJU01013278">
    <property type="protein sequence ID" value="KAF0705321.1"/>
    <property type="molecule type" value="Genomic_DNA"/>
</dbReference>
<dbReference type="AlphaFoldDB" id="A0A6G0VRP1"/>
<reference evidence="1 2" key="1">
    <citation type="submission" date="2019-08" db="EMBL/GenBank/DDBJ databases">
        <title>Whole genome of Aphis craccivora.</title>
        <authorList>
            <person name="Voronova N.V."/>
            <person name="Shulinski R.S."/>
            <person name="Bandarenka Y.V."/>
            <person name="Zhorov D.G."/>
            <person name="Warner D."/>
        </authorList>
    </citation>
    <scope>NUCLEOTIDE SEQUENCE [LARGE SCALE GENOMIC DNA]</scope>
    <source>
        <strain evidence="1">180601</strain>
        <tissue evidence="1">Whole Body</tissue>
    </source>
</reference>
<dbReference type="Proteomes" id="UP000478052">
    <property type="component" value="Unassembled WGS sequence"/>
</dbReference>
<dbReference type="OrthoDB" id="6624017at2759"/>
<feature type="non-terminal residue" evidence="1">
    <location>
        <position position="1"/>
    </location>
</feature>
<gene>
    <name evidence="1" type="ORF">FWK35_00029016</name>
</gene>